<gene>
    <name evidence="1" type="ORF">VP01_1087g3</name>
</gene>
<reference evidence="1 2" key="1">
    <citation type="submission" date="2015-08" db="EMBL/GenBank/DDBJ databases">
        <title>Next Generation Sequencing and Analysis of the Genome of Puccinia sorghi L Schw, the Causal Agent of Maize Common Rust.</title>
        <authorList>
            <person name="Rochi L."/>
            <person name="Burguener G."/>
            <person name="Darino M."/>
            <person name="Turjanski A."/>
            <person name="Kreff E."/>
            <person name="Dieguez M.J."/>
            <person name="Sacco F."/>
        </authorList>
    </citation>
    <scope>NUCLEOTIDE SEQUENCE [LARGE SCALE GENOMIC DNA]</scope>
    <source>
        <strain evidence="1 2">RO10H11247</strain>
    </source>
</reference>
<feature type="non-terminal residue" evidence="1">
    <location>
        <position position="1"/>
    </location>
</feature>
<organism evidence="1 2">
    <name type="scientific">Puccinia sorghi</name>
    <dbReference type="NCBI Taxonomy" id="27349"/>
    <lineage>
        <taxon>Eukaryota</taxon>
        <taxon>Fungi</taxon>
        <taxon>Dikarya</taxon>
        <taxon>Basidiomycota</taxon>
        <taxon>Pucciniomycotina</taxon>
        <taxon>Pucciniomycetes</taxon>
        <taxon>Pucciniales</taxon>
        <taxon>Pucciniaceae</taxon>
        <taxon>Puccinia</taxon>
    </lineage>
</organism>
<protein>
    <submittedName>
        <fullName evidence="1">Uncharacterized protein</fullName>
    </submittedName>
</protein>
<name>A0A0L6VUK3_9BASI</name>
<dbReference type="AlphaFoldDB" id="A0A0L6VUK3"/>
<dbReference type="STRING" id="27349.A0A0L6VUK3"/>
<dbReference type="EMBL" id="LAVV01000976">
    <property type="protein sequence ID" value="KNZ63895.1"/>
    <property type="molecule type" value="Genomic_DNA"/>
</dbReference>
<keyword evidence="2" id="KW-1185">Reference proteome</keyword>
<proteinExistence type="predicted"/>
<evidence type="ECO:0000313" key="2">
    <source>
        <dbReference type="Proteomes" id="UP000037035"/>
    </source>
</evidence>
<sequence length="119" mass="13202">PLITLISVEVVLDRPQSCRALLFQNTFASLLQSQHPNVIDCVKKLPASGMTSTMALLKEIVWLLAKNKEEKLLWGEYVLEEGIQISILQKPTSGNYPRGSFQSSSATSAILFQLATIQR</sequence>
<accession>A0A0L6VUK3</accession>
<evidence type="ECO:0000313" key="1">
    <source>
        <dbReference type="EMBL" id="KNZ63895.1"/>
    </source>
</evidence>
<dbReference type="VEuPathDB" id="FungiDB:VP01_1087g3"/>
<dbReference type="OrthoDB" id="2497193at2759"/>
<dbReference type="Proteomes" id="UP000037035">
    <property type="component" value="Unassembled WGS sequence"/>
</dbReference>
<comment type="caution">
    <text evidence="1">The sequence shown here is derived from an EMBL/GenBank/DDBJ whole genome shotgun (WGS) entry which is preliminary data.</text>
</comment>